<dbReference type="EMBL" id="GBRD01013776">
    <property type="protein sequence ID" value="JAG52050.1"/>
    <property type="molecule type" value="Transcribed_RNA"/>
</dbReference>
<evidence type="ECO:0000313" key="1">
    <source>
        <dbReference type="EMBL" id="JAG40629.1"/>
    </source>
</evidence>
<reference evidence="1" key="1">
    <citation type="journal article" date="2014" name="PLoS ONE">
        <title>Transcriptome-Based Identification of ABC Transporters in the Western Tarnished Plant Bug Lygus hesperus.</title>
        <authorList>
            <person name="Hull J.J."/>
            <person name="Chaney K."/>
            <person name="Geib S.M."/>
            <person name="Fabrick J.A."/>
            <person name="Brent C.S."/>
            <person name="Walsh D."/>
            <person name="Lavine L.C."/>
        </authorList>
    </citation>
    <scope>NUCLEOTIDE SEQUENCE</scope>
</reference>
<accession>A0A0A9Z889</accession>
<gene>
    <name evidence="1" type="primary">F23F12.9</name>
    <name evidence="1" type="ORF">CM83_17194</name>
</gene>
<proteinExistence type="predicted"/>
<sequence>MSASYFSIGTVGSFNTVADLEVSKNDDVIKIPKSNPKFLEQELLNHEPAEGKRCDCRFPLNEAHFQGWELYGLHSRYANSNISTKTSSSETLRRLVTDRSLKRVINGRPTALGRLINGMKKAPPPPLYEYGNCLRHLVDMDEYKTPGGFFLKQVVKHTPVTTDMDCYWRTDDKKPLSRRKNPFRELQLCPKSLYALIQQPAKQEGVRRADILLDLKKFGESEI</sequence>
<dbReference type="EMBL" id="GBHO01002975">
    <property type="protein sequence ID" value="JAG40629.1"/>
    <property type="molecule type" value="Transcribed_RNA"/>
</dbReference>
<reference evidence="1" key="2">
    <citation type="submission" date="2014-07" db="EMBL/GenBank/DDBJ databases">
        <authorList>
            <person name="Hull J."/>
        </authorList>
    </citation>
    <scope>NUCLEOTIDE SEQUENCE</scope>
</reference>
<organism evidence="1">
    <name type="scientific">Lygus hesperus</name>
    <name type="common">Western plant bug</name>
    <dbReference type="NCBI Taxonomy" id="30085"/>
    <lineage>
        <taxon>Eukaryota</taxon>
        <taxon>Metazoa</taxon>
        <taxon>Ecdysozoa</taxon>
        <taxon>Arthropoda</taxon>
        <taxon>Hexapoda</taxon>
        <taxon>Insecta</taxon>
        <taxon>Pterygota</taxon>
        <taxon>Neoptera</taxon>
        <taxon>Paraneoptera</taxon>
        <taxon>Hemiptera</taxon>
        <taxon>Heteroptera</taxon>
        <taxon>Panheteroptera</taxon>
        <taxon>Cimicomorpha</taxon>
        <taxon>Miridae</taxon>
        <taxon>Mirini</taxon>
        <taxon>Lygus</taxon>
    </lineage>
</organism>
<dbReference type="AlphaFoldDB" id="A0A0A9Z889"/>
<protein>
    <submittedName>
        <fullName evidence="1">Uncharacterized protein F23F12.9</fullName>
    </submittedName>
</protein>
<evidence type="ECO:0000313" key="2">
    <source>
        <dbReference type="EMBL" id="JAG52050.1"/>
    </source>
</evidence>
<name>A0A0A9Z889_LYGHE</name>
<reference evidence="2" key="3">
    <citation type="submission" date="2014-09" db="EMBL/GenBank/DDBJ databases">
        <authorList>
            <person name="Magalhaes I.L.F."/>
            <person name="Oliveira U."/>
            <person name="Santos F.R."/>
            <person name="Vidigal T.H.D.A."/>
            <person name="Brescovit A.D."/>
            <person name="Santos A.J."/>
        </authorList>
    </citation>
    <scope>NUCLEOTIDE SEQUENCE</scope>
</reference>